<dbReference type="Gene3D" id="1.10.510.10">
    <property type="entry name" value="Transferase(Phosphotransferase) domain 1"/>
    <property type="match status" value="1"/>
</dbReference>
<name>A0A6A6NLC4_9PEZI</name>
<dbReference type="Proteomes" id="UP000799766">
    <property type="component" value="Unassembled WGS sequence"/>
</dbReference>
<dbReference type="GO" id="GO:0005524">
    <property type="term" value="F:ATP binding"/>
    <property type="evidence" value="ECO:0007669"/>
    <property type="project" value="InterPro"/>
</dbReference>
<keyword evidence="2" id="KW-0418">Kinase</keyword>
<evidence type="ECO:0000259" key="1">
    <source>
        <dbReference type="PROSITE" id="PS50011"/>
    </source>
</evidence>
<dbReference type="EMBL" id="MU001707">
    <property type="protein sequence ID" value="KAF2452532.1"/>
    <property type="molecule type" value="Genomic_DNA"/>
</dbReference>
<dbReference type="InterPro" id="IPR011009">
    <property type="entry name" value="Kinase-like_dom_sf"/>
</dbReference>
<dbReference type="PROSITE" id="PS50011">
    <property type="entry name" value="PROTEIN_KINASE_DOM"/>
    <property type="match status" value="1"/>
</dbReference>
<sequence length="307" mass="34503">MLKIRYSSRADFISLGAVGAVYKINDRIALKIPREADRNKFAIEIATYDTLERHRPPCPDIAQSFLRTPDANFLAFYSHGTLDKRIRSHQVRSNEVLGGRLLQVTELEPLNLVHQWAMELSSGAAWLESLGLAHADLRPPNLLLDGQDHLKIADFDCVEAIGTLASGGAPPWARFCGPEGGDESGTFGKNGARVEQFSIGSILYFMSRGYEPYDDGAMWPRGPEIVDLMMDMQFPPIGEMDVDMTIQRCWRGEYLMLKDLANDTKLLHGAFSLPRAASFDDQYCKHAREECRKLVESGLLRSFDRTF</sequence>
<dbReference type="GO" id="GO:0004674">
    <property type="term" value="F:protein serine/threonine kinase activity"/>
    <property type="evidence" value="ECO:0007669"/>
    <property type="project" value="UniProtKB-KW"/>
</dbReference>
<keyword evidence="2" id="KW-0723">Serine/threonine-protein kinase</keyword>
<evidence type="ECO:0000313" key="3">
    <source>
        <dbReference type="Proteomes" id="UP000799766"/>
    </source>
</evidence>
<dbReference type="SMART" id="SM00220">
    <property type="entry name" value="S_TKc"/>
    <property type="match status" value="1"/>
</dbReference>
<proteinExistence type="predicted"/>
<dbReference type="InterPro" id="IPR000719">
    <property type="entry name" value="Prot_kinase_dom"/>
</dbReference>
<organism evidence="2 3">
    <name type="scientific">Lineolata rhizophorae</name>
    <dbReference type="NCBI Taxonomy" id="578093"/>
    <lineage>
        <taxon>Eukaryota</taxon>
        <taxon>Fungi</taxon>
        <taxon>Dikarya</taxon>
        <taxon>Ascomycota</taxon>
        <taxon>Pezizomycotina</taxon>
        <taxon>Dothideomycetes</taxon>
        <taxon>Dothideomycetes incertae sedis</taxon>
        <taxon>Lineolatales</taxon>
        <taxon>Lineolataceae</taxon>
        <taxon>Lineolata</taxon>
    </lineage>
</organism>
<reference evidence="2" key="1">
    <citation type="journal article" date="2020" name="Stud. Mycol.">
        <title>101 Dothideomycetes genomes: a test case for predicting lifestyles and emergence of pathogens.</title>
        <authorList>
            <person name="Haridas S."/>
            <person name="Albert R."/>
            <person name="Binder M."/>
            <person name="Bloem J."/>
            <person name="Labutti K."/>
            <person name="Salamov A."/>
            <person name="Andreopoulos B."/>
            <person name="Baker S."/>
            <person name="Barry K."/>
            <person name="Bills G."/>
            <person name="Bluhm B."/>
            <person name="Cannon C."/>
            <person name="Castanera R."/>
            <person name="Culley D."/>
            <person name="Daum C."/>
            <person name="Ezra D."/>
            <person name="Gonzalez J."/>
            <person name="Henrissat B."/>
            <person name="Kuo A."/>
            <person name="Liang C."/>
            <person name="Lipzen A."/>
            <person name="Lutzoni F."/>
            <person name="Magnuson J."/>
            <person name="Mondo S."/>
            <person name="Nolan M."/>
            <person name="Ohm R."/>
            <person name="Pangilinan J."/>
            <person name="Park H.-J."/>
            <person name="Ramirez L."/>
            <person name="Alfaro M."/>
            <person name="Sun H."/>
            <person name="Tritt A."/>
            <person name="Yoshinaga Y."/>
            <person name="Zwiers L.-H."/>
            <person name="Turgeon B."/>
            <person name="Goodwin S."/>
            <person name="Spatafora J."/>
            <person name="Crous P."/>
            <person name="Grigoriev I."/>
        </authorList>
    </citation>
    <scope>NUCLEOTIDE SEQUENCE</scope>
    <source>
        <strain evidence="2">ATCC 16933</strain>
    </source>
</reference>
<accession>A0A6A6NLC4</accession>
<dbReference type="InterPro" id="IPR051681">
    <property type="entry name" value="Ser/Thr_Kinases-Pseudokinases"/>
</dbReference>
<keyword evidence="2" id="KW-0808">Transferase</keyword>
<keyword evidence="3" id="KW-1185">Reference proteome</keyword>
<dbReference type="PANTHER" id="PTHR44329">
    <property type="entry name" value="SERINE/THREONINE-PROTEIN KINASE TNNI3K-RELATED"/>
    <property type="match status" value="1"/>
</dbReference>
<evidence type="ECO:0000313" key="2">
    <source>
        <dbReference type="EMBL" id="KAF2452532.1"/>
    </source>
</evidence>
<dbReference type="AlphaFoldDB" id="A0A6A6NLC4"/>
<dbReference type="SUPFAM" id="SSF56112">
    <property type="entry name" value="Protein kinase-like (PK-like)"/>
    <property type="match status" value="1"/>
</dbReference>
<feature type="domain" description="Protein kinase" evidence="1">
    <location>
        <begin position="7"/>
        <end position="307"/>
    </location>
</feature>
<gene>
    <name evidence="2" type="ORF">BDY21DRAFT_157248</name>
</gene>
<dbReference type="OrthoDB" id="4062651at2759"/>
<dbReference type="Pfam" id="PF00069">
    <property type="entry name" value="Pkinase"/>
    <property type="match status" value="1"/>
</dbReference>
<protein>
    <submittedName>
        <fullName evidence="2">Serine/threonine protein kinase</fullName>
    </submittedName>
</protein>